<feature type="region of interest" description="Disordered" evidence="1">
    <location>
        <begin position="288"/>
        <end position="312"/>
    </location>
</feature>
<sequence>MYRRQDPQFRSMEVDYPEESSQHTPTIGERRGITFKQVPLSSSAHASQLSLSAALALDPTPHRHAAQTALKRKSSEPRLPHGRPKASSSKSRTLFDVTSALSLTGGAALRAPAPPTVPVSLGGFGTRTSAPRSPPRRTPGRSTTKGSANSSMGVKGRSQSVSTSPSGKKKGSPLSTRTGRTISGPGTPSPKRKRSTAGKDSGIEGVKGKIRLAFGRKWKGKKNEDDLDGMRDPLINSNSSDLPELQGRTGSECPALEGRRSMQGGNNSNIDDPFQEIQVPPKLTVNGVDTDDEEPLSGVSLDSMSTESSTSMSVLEPGAIMQAERAYSARATLVMLPGANPHTPPDMTRSVVEVFVEKAELNEGSSTAQSLMGVLVDVPMRSPWSPAIPITPNKEEQAVARKNKLERMFGEGSEEAVAQMSWEKREGQKQNQSAS</sequence>
<accession>A0A9W8K2S9</accession>
<feature type="region of interest" description="Disordered" evidence="1">
    <location>
        <begin position="410"/>
        <end position="435"/>
    </location>
</feature>
<feature type="region of interest" description="Disordered" evidence="1">
    <location>
        <begin position="56"/>
        <end position="204"/>
    </location>
</feature>
<feature type="region of interest" description="Disordered" evidence="1">
    <location>
        <begin position="220"/>
        <end position="274"/>
    </location>
</feature>
<dbReference type="OrthoDB" id="10442873at2759"/>
<evidence type="ECO:0000313" key="3">
    <source>
        <dbReference type="Proteomes" id="UP001148786"/>
    </source>
</evidence>
<dbReference type="Proteomes" id="UP001148786">
    <property type="component" value="Unassembled WGS sequence"/>
</dbReference>
<evidence type="ECO:0000313" key="2">
    <source>
        <dbReference type="EMBL" id="KAJ3504533.1"/>
    </source>
</evidence>
<comment type="caution">
    <text evidence="2">The sequence shown here is derived from an EMBL/GenBank/DDBJ whole genome shotgun (WGS) entry which is preliminary data.</text>
</comment>
<organism evidence="2 3">
    <name type="scientific">Agrocybe chaxingu</name>
    <dbReference type="NCBI Taxonomy" id="84603"/>
    <lineage>
        <taxon>Eukaryota</taxon>
        <taxon>Fungi</taxon>
        <taxon>Dikarya</taxon>
        <taxon>Basidiomycota</taxon>
        <taxon>Agaricomycotina</taxon>
        <taxon>Agaricomycetes</taxon>
        <taxon>Agaricomycetidae</taxon>
        <taxon>Agaricales</taxon>
        <taxon>Agaricineae</taxon>
        <taxon>Strophariaceae</taxon>
        <taxon>Agrocybe</taxon>
    </lineage>
</organism>
<feature type="compositionally biased region" description="Low complexity" evidence="1">
    <location>
        <begin position="299"/>
        <end position="312"/>
    </location>
</feature>
<name>A0A9W8K2S9_9AGAR</name>
<dbReference type="AlphaFoldDB" id="A0A9W8K2S9"/>
<protein>
    <submittedName>
        <fullName evidence="2">Uncharacterized protein</fullName>
    </submittedName>
</protein>
<gene>
    <name evidence="2" type="ORF">NLJ89_g7886</name>
</gene>
<dbReference type="EMBL" id="JANKHO010000997">
    <property type="protein sequence ID" value="KAJ3504533.1"/>
    <property type="molecule type" value="Genomic_DNA"/>
</dbReference>
<reference evidence="2" key="1">
    <citation type="submission" date="2022-07" db="EMBL/GenBank/DDBJ databases">
        <title>Genome Sequence of Agrocybe chaxingu.</title>
        <authorList>
            <person name="Buettner E."/>
        </authorList>
    </citation>
    <scope>NUCLEOTIDE SEQUENCE</scope>
    <source>
        <strain evidence="2">MP-N11</strain>
    </source>
</reference>
<feature type="compositionally biased region" description="Basic and acidic residues" evidence="1">
    <location>
        <begin position="221"/>
        <end position="231"/>
    </location>
</feature>
<feature type="compositionally biased region" description="Polar residues" evidence="1">
    <location>
        <begin position="177"/>
        <end position="186"/>
    </location>
</feature>
<feature type="region of interest" description="Disordered" evidence="1">
    <location>
        <begin position="1"/>
        <end position="30"/>
    </location>
</feature>
<evidence type="ECO:0000256" key="1">
    <source>
        <dbReference type="SAM" id="MobiDB-lite"/>
    </source>
</evidence>
<keyword evidence="3" id="KW-1185">Reference proteome</keyword>
<proteinExistence type="predicted"/>
<feature type="compositionally biased region" description="Low complexity" evidence="1">
    <location>
        <begin position="160"/>
        <end position="176"/>
    </location>
</feature>